<dbReference type="InterPro" id="IPR000668">
    <property type="entry name" value="Peptidase_C1A_C"/>
</dbReference>
<dbReference type="PANTHER" id="PTHR10363">
    <property type="entry name" value="BLEOMYCIN HYDROLASE"/>
    <property type="match status" value="1"/>
</dbReference>
<sequence length="381" mass="42887">MRSYCAIAALFLSMQVYAQDITVLKNNVATSVKNQALTGTCWCFSTTSMIESECLRKGQPSLDLSEMFTVRNIYIEKAENYIHRQGYARFDEGGLGHDVLHSVSTYGIIPESIYNGLKDGRTSHDHTEMIAALKTYLDNVLKQKRPIPDNWKAGFTAILDKYLGAPPSKFTWQGKIYTPQTFAKEVVKFNPDDYVSLTSFTDHPFYSSFVVEVPDNFSNGAYYNIPLNEMISITKNAVQKGYTVLWDTDVSNRGWMVGKGYALRPAYDSLTKGNAINPDLEEKKYSQEERQQLYEELITEDDHLMHITGFAKSKQGKEFFIVKNSYGSGSGPFAGFVRVSVPYFAINTITIIVPKAALDKSLSTKLSLTDKQEQREGVSKN</sequence>
<dbReference type="Proteomes" id="UP000461730">
    <property type="component" value="Unassembled WGS sequence"/>
</dbReference>
<accession>A0A7K1U7T4</accession>
<dbReference type="PROSITE" id="PS00139">
    <property type="entry name" value="THIOL_PROTEASE_CYS"/>
    <property type="match status" value="1"/>
</dbReference>
<feature type="domain" description="Peptidase C1A papain C-terminal" evidence="7">
    <location>
        <begin position="26"/>
        <end position="67"/>
    </location>
</feature>
<name>A0A7K1U7T4_9BACT</name>
<proteinExistence type="inferred from homology"/>
<dbReference type="GO" id="GO:0005737">
    <property type="term" value="C:cytoplasm"/>
    <property type="evidence" value="ECO:0007669"/>
    <property type="project" value="TreeGrafter"/>
</dbReference>
<evidence type="ECO:0000256" key="3">
    <source>
        <dbReference type="ARBA" id="ARBA00022807"/>
    </source>
</evidence>
<keyword evidence="3 4" id="KW-0788">Thiol protease</keyword>
<dbReference type="SUPFAM" id="SSF54001">
    <property type="entry name" value="Cysteine proteinases"/>
    <property type="match status" value="1"/>
</dbReference>
<gene>
    <name evidence="8" type="ORF">GO493_19220</name>
</gene>
<evidence type="ECO:0000313" key="9">
    <source>
        <dbReference type="Proteomes" id="UP000461730"/>
    </source>
</evidence>
<reference evidence="8 9" key="1">
    <citation type="submission" date="2019-12" db="EMBL/GenBank/DDBJ databases">
        <title>Chitinophaga sp. strain ysch24 (GDMCC 1.1355), whole genome shotgun sequence.</title>
        <authorList>
            <person name="Zhang X."/>
        </authorList>
    </citation>
    <scope>NUCLEOTIDE SEQUENCE [LARGE SCALE GENOMIC DNA]</scope>
    <source>
        <strain evidence="9">ysch24</strain>
    </source>
</reference>
<dbReference type="InterPro" id="IPR004134">
    <property type="entry name" value="Peptidase_C1B"/>
</dbReference>
<evidence type="ECO:0000256" key="6">
    <source>
        <dbReference type="SAM" id="SignalP"/>
    </source>
</evidence>
<evidence type="ECO:0000313" key="8">
    <source>
        <dbReference type="EMBL" id="MVT10411.1"/>
    </source>
</evidence>
<organism evidence="8 9">
    <name type="scientific">Chitinophaga tropicalis</name>
    <dbReference type="NCBI Taxonomy" id="2683588"/>
    <lineage>
        <taxon>Bacteria</taxon>
        <taxon>Pseudomonadati</taxon>
        <taxon>Bacteroidota</taxon>
        <taxon>Chitinophagia</taxon>
        <taxon>Chitinophagales</taxon>
        <taxon>Chitinophagaceae</taxon>
        <taxon>Chitinophaga</taxon>
    </lineage>
</organism>
<dbReference type="GO" id="GO:0070005">
    <property type="term" value="F:cysteine-type aminopeptidase activity"/>
    <property type="evidence" value="ECO:0007669"/>
    <property type="project" value="InterPro"/>
</dbReference>
<comment type="similarity">
    <text evidence="4">Belongs to the peptidase C1 family.</text>
</comment>
<feature type="active site" evidence="5">
    <location>
        <position position="303"/>
    </location>
</feature>
<dbReference type="InterPro" id="IPR000169">
    <property type="entry name" value="Pept_cys_AS"/>
</dbReference>
<comment type="caution">
    <text evidence="8">The sequence shown here is derived from an EMBL/GenBank/DDBJ whole genome shotgun (WGS) entry which is preliminary data.</text>
</comment>
<dbReference type="Gene3D" id="3.90.70.10">
    <property type="entry name" value="Cysteine proteinases"/>
    <property type="match status" value="1"/>
</dbReference>
<keyword evidence="1 4" id="KW-0645">Protease</keyword>
<feature type="chain" id="PRO_5029524907" description="Aminopeptidase" evidence="6">
    <location>
        <begin position="19"/>
        <end position="381"/>
    </location>
</feature>
<feature type="active site" evidence="5">
    <location>
        <position position="324"/>
    </location>
</feature>
<dbReference type="RefSeq" id="WP_157307859.1">
    <property type="nucleotide sequence ID" value="NZ_WRXN01000009.1"/>
</dbReference>
<keyword evidence="4 8" id="KW-0031">Aminopeptidase</keyword>
<keyword evidence="2 4" id="KW-0378">Hydrolase</keyword>
<dbReference type="InterPro" id="IPR038765">
    <property type="entry name" value="Papain-like_cys_pep_sf"/>
</dbReference>
<dbReference type="EMBL" id="WRXN01000009">
    <property type="protein sequence ID" value="MVT10411.1"/>
    <property type="molecule type" value="Genomic_DNA"/>
</dbReference>
<dbReference type="AlphaFoldDB" id="A0A7K1U7T4"/>
<evidence type="ECO:0000256" key="5">
    <source>
        <dbReference type="PIRSR" id="PIRSR005700-1"/>
    </source>
</evidence>
<keyword evidence="9" id="KW-1185">Reference proteome</keyword>
<dbReference type="PIRSF" id="PIRSF005700">
    <property type="entry name" value="PepC"/>
    <property type="match status" value="1"/>
</dbReference>
<dbReference type="GO" id="GO:0043418">
    <property type="term" value="P:homocysteine catabolic process"/>
    <property type="evidence" value="ECO:0007669"/>
    <property type="project" value="TreeGrafter"/>
</dbReference>
<dbReference type="GO" id="GO:0006508">
    <property type="term" value="P:proteolysis"/>
    <property type="evidence" value="ECO:0007669"/>
    <property type="project" value="UniProtKB-KW"/>
</dbReference>
<dbReference type="Pfam" id="PF00112">
    <property type="entry name" value="Peptidase_C1"/>
    <property type="match status" value="1"/>
</dbReference>
<evidence type="ECO:0000259" key="7">
    <source>
        <dbReference type="Pfam" id="PF00112"/>
    </source>
</evidence>
<dbReference type="GO" id="GO:0009636">
    <property type="term" value="P:response to toxic substance"/>
    <property type="evidence" value="ECO:0007669"/>
    <property type="project" value="TreeGrafter"/>
</dbReference>
<evidence type="ECO:0000256" key="4">
    <source>
        <dbReference type="PIRNR" id="PIRNR005700"/>
    </source>
</evidence>
<protein>
    <recommendedName>
        <fullName evidence="4">Aminopeptidase</fullName>
    </recommendedName>
</protein>
<feature type="active site" evidence="5">
    <location>
        <position position="41"/>
    </location>
</feature>
<evidence type="ECO:0000256" key="2">
    <source>
        <dbReference type="ARBA" id="ARBA00022801"/>
    </source>
</evidence>
<dbReference type="Pfam" id="PF03051">
    <property type="entry name" value="Peptidase_C1_2"/>
    <property type="match status" value="1"/>
</dbReference>
<feature type="signal peptide" evidence="6">
    <location>
        <begin position="1"/>
        <end position="18"/>
    </location>
</feature>
<evidence type="ECO:0000256" key="1">
    <source>
        <dbReference type="ARBA" id="ARBA00022670"/>
    </source>
</evidence>
<keyword evidence="6" id="KW-0732">Signal</keyword>
<dbReference type="PANTHER" id="PTHR10363:SF2">
    <property type="entry name" value="BLEOMYCIN HYDROLASE"/>
    <property type="match status" value="1"/>
</dbReference>